<gene>
    <name evidence="1" type="ORF">SMTD_LOCUS18610</name>
</gene>
<name>A0A3P8KFI5_9TREM</name>
<dbReference type="EMBL" id="UZAL01040794">
    <property type="protein sequence ID" value="VDP77556.1"/>
    <property type="molecule type" value="Genomic_DNA"/>
</dbReference>
<dbReference type="SUPFAM" id="SSF111331">
    <property type="entry name" value="NAD kinase/diacylglycerol kinase-like"/>
    <property type="match status" value="1"/>
</dbReference>
<dbReference type="GO" id="GO:0006672">
    <property type="term" value="P:ceramide metabolic process"/>
    <property type="evidence" value="ECO:0007669"/>
    <property type="project" value="TreeGrafter"/>
</dbReference>
<evidence type="ECO:0000313" key="2">
    <source>
        <dbReference type="Proteomes" id="UP000269396"/>
    </source>
</evidence>
<dbReference type="Gene3D" id="2.60.200.40">
    <property type="match status" value="1"/>
</dbReference>
<protein>
    <submittedName>
        <fullName evidence="1">Uncharacterized protein</fullName>
    </submittedName>
</protein>
<proteinExistence type="predicted"/>
<dbReference type="Proteomes" id="UP000269396">
    <property type="component" value="Unassembled WGS sequence"/>
</dbReference>
<dbReference type="PANTHER" id="PTHR12358:SF111">
    <property type="entry name" value="CERAMIDE KINASE, ISOFORM A"/>
    <property type="match status" value="1"/>
</dbReference>
<sequence length="107" mass="12191">MDVVAVHADDDGTFIRYVLTMLGYGFHSDLLRNDDKRRWMGSQRYNYSGFKTLLQHASYHGEISFLPCSDPNNLSSNGIVCNSGYGKNNQCIFINKFLFKQVIITSL</sequence>
<dbReference type="InterPro" id="IPR050187">
    <property type="entry name" value="Lipid_Phosphate_FormReg"/>
</dbReference>
<dbReference type="InterPro" id="IPR016064">
    <property type="entry name" value="NAD/diacylglycerol_kinase_sf"/>
</dbReference>
<reference evidence="1 2" key="1">
    <citation type="submission" date="2018-11" db="EMBL/GenBank/DDBJ databases">
        <authorList>
            <consortium name="Pathogen Informatics"/>
        </authorList>
    </citation>
    <scope>NUCLEOTIDE SEQUENCE [LARGE SCALE GENOMIC DNA]</scope>
    <source>
        <strain>Denwood</strain>
        <strain evidence="2">Zambia</strain>
    </source>
</reference>
<organism evidence="1 2">
    <name type="scientific">Schistosoma mattheei</name>
    <dbReference type="NCBI Taxonomy" id="31246"/>
    <lineage>
        <taxon>Eukaryota</taxon>
        <taxon>Metazoa</taxon>
        <taxon>Spiralia</taxon>
        <taxon>Lophotrochozoa</taxon>
        <taxon>Platyhelminthes</taxon>
        <taxon>Trematoda</taxon>
        <taxon>Digenea</taxon>
        <taxon>Strigeidida</taxon>
        <taxon>Schistosomatoidea</taxon>
        <taxon>Schistosomatidae</taxon>
        <taxon>Schistosoma</taxon>
    </lineage>
</organism>
<dbReference type="PANTHER" id="PTHR12358">
    <property type="entry name" value="SPHINGOSINE KINASE"/>
    <property type="match status" value="1"/>
</dbReference>
<dbReference type="GO" id="GO:0001729">
    <property type="term" value="F:ceramide kinase activity"/>
    <property type="evidence" value="ECO:0007669"/>
    <property type="project" value="TreeGrafter"/>
</dbReference>
<keyword evidence="2" id="KW-1185">Reference proteome</keyword>
<dbReference type="GO" id="GO:0016020">
    <property type="term" value="C:membrane"/>
    <property type="evidence" value="ECO:0007669"/>
    <property type="project" value="GOC"/>
</dbReference>
<evidence type="ECO:0000313" key="1">
    <source>
        <dbReference type="EMBL" id="VDP77556.1"/>
    </source>
</evidence>
<dbReference type="AlphaFoldDB" id="A0A3P8KFI5"/>
<accession>A0A3P8KFI5</accession>